<protein>
    <recommendedName>
        <fullName evidence="6">Transcription factor domain-containing protein</fullName>
    </recommendedName>
</protein>
<dbReference type="PANTHER" id="PTHR37534">
    <property type="entry name" value="TRANSCRIPTIONAL ACTIVATOR PROTEIN UGA3"/>
    <property type="match status" value="1"/>
</dbReference>
<keyword evidence="5" id="KW-1185">Reference proteome</keyword>
<evidence type="ECO:0000256" key="2">
    <source>
        <dbReference type="ARBA" id="ARBA00023242"/>
    </source>
</evidence>
<reference evidence="4 5" key="1">
    <citation type="submission" date="2018-06" db="EMBL/GenBank/DDBJ databases">
        <title>Complete Genomes of Monosporascus.</title>
        <authorList>
            <person name="Robinson A.J."/>
            <person name="Natvig D.O."/>
        </authorList>
    </citation>
    <scope>NUCLEOTIDE SEQUENCE [LARGE SCALE GENOMIC DNA]</scope>
    <source>
        <strain evidence="4 5">CBS 609.92</strain>
    </source>
</reference>
<accession>A0ABY0HCW0</accession>
<evidence type="ECO:0008006" key="6">
    <source>
        <dbReference type="Google" id="ProtNLM"/>
    </source>
</evidence>
<feature type="compositionally biased region" description="Low complexity" evidence="3">
    <location>
        <begin position="48"/>
        <end position="69"/>
    </location>
</feature>
<dbReference type="Pfam" id="PF11951">
    <property type="entry name" value="Fungal_trans_2"/>
    <property type="match status" value="1"/>
</dbReference>
<proteinExistence type="predicted"/>
<dbReference type="Proteomes" id="UP000294003">
    <property type="component" value="Unassembled WGS sequence"/>
</dbReference>
<dbReference type="PANTHER" id="PTHR37534:SF48">
    <property type="entry name" value="FINGER DOMAIN PROTEIN, PUTATIVE-RELATED"/>
    <property type="match status" value="1"/>
</dbReference>
<comment type="caution">
    <text evidence="4">The sequence shown here is derived from an EMBL/GenBank/DDBJ whole genome shotgun (WGS) entry which is preliminary data.</text>
</comment>
<feature type="compositionally biased region" description="Basic residues" evidence="3">
    <location>
        <begin position="424"/>
        <end position="434"/>
    </location>
</feature>
<feature type="region of interest" description="Disordered" evidence="3">
    <location>
        <begin position="1"/>
        <end position="83"/>
    </location>
</feature>
<evidence type="ECO:0000313" key="4">
    <source>
        <dbReference type="EMBL" id="RYO90495.1"/>
    </source>
</evidence>
<gene>
    <name evidence="4" type="ORF">DL762_002630</name>
</gene>
<keyword evidence="2" id="KW-0539">Nucleus</keyword>
<name>A0ABY0HCW0_9PEZI</name>
<evidence type="ECO:0000313" key="5">
    <source>
        <dbReference type="Proteomes" id="UP000294003"/>
    </source>
</evidence>
<dbReference type="InterPro" id="IPR021858">
    <property type="entry name" value="Fun_TF"/>
</dbReference>
<organism evidence="4 5">
    <name type="scientific">Monosporascus cannonballus</name>
    <dbReference type="NCBI Taxonomy" id="155416"/>
    <lineage>
        <taxon>Eukaryota</taxon>
        <taxon>Fungi</taxon>
        <taxon>Dikarya</taxon>
        <taxon>Ascomycota</taxon>
        <taxon>Pezizomycotina</taxon>
        <taxon>Sordariomycetes</taxon>
        <taxon>Xylariomycetidae</taxon>
        <taxon>Xylariales</taxon>
        <taxon>Xylariales incertae sedis</taxon>
        <taxon>Monosporascus</taxon>
    </lineage>
</organism>
<dbReference type="EMBL" id="QJNS01000055">
    <property type="protein sequence ID" value="RYO90495.1"/>
    <property type="molecule type" value="Genomic_DNA"/>
</dbReference>
<feature type="compositionally biased region" description="Low complexity" evidence="3">
    <location>
        <begin position="20"/>
        <end position="40"/>
    </location>
</feature>
<sequence length="610" mass="67272">MPTSLLPLDANGSARYGATSSPSSSSNSNSSASSSANRPSQCYEEAEPVSAVAPAPGAATAAREAVGDGSSPGRGILARLSPDPVPDEMWTGISSDPVPSLYTEAQIVFDGINYFNERVSGDLISISTHFNPYQVSLRRIDTIPRIYVSLLVTAATLHRSMQLDDNFARSSALAQREEDIFRFRIRALQDVNYRLSKKDTQTSDSTLMCVICLLLSTVSSCVFAAVMFPLGADYVAQMQQSAYTDWRAHLEGARRIIQLRGGIKEIITKNPYFKPLMTLFICIDVMAATTTPSTHKSMAVATSMALHYWEAEPGIFQSNLAVSSPCPEELFQTLILVNYLRSISHKDRLKSRRQSGTRMVLKKLRSFNPAEWATRMKGFKGWKKTGDGVEFDTPLRGARSPRESQSPEPAPQRGQTGFPASDHHHQHHQHHHHQNNNLPSPPYGTPPSLTAKSSDIPESDLWLNIAVIYRAAITLYTVRTLVLDLREDKAFLYEEEPDLDIITLRLDARQQLAAALAPIFSDHASARTLGKLVFFPMFVCGMEAGPNDRDLQDFIANGLERVGQACGTFGPIGAVDELRGKWAADAQAPKGTHVTWDEYFEGRPDFVFGF</sequence>
<evidence type="ECO:0000256" key="3">
    <source>
        <dbReference type="SAM" id="MobiDB-lite"/>
    </source>
</evidence>
<feature type="region of interest" description="Disordered" evidence="3">
    <location>
        <begin position="383"/>
        <end position="452"/>
    </location>
</feature>
<comment type="subcellular location">
    <subcellularLocation>
        <location evidence="1">Nucleus</location>
    </subcellularLocation>
</comment>
<evidence type="ECO:0000256" key="1">
    <source>
        <dbReference type="ARBA" id="ARBA00004123"/>
    </source>
</evidence>